<evidence type="ECO:0000256" key="5">
    <source>
        <dbReference type="ARBA" id="ARBA00023235"/>
    </source>
</evidence>
<keyword evidence="5 7" id="KW-0413">Isomerase</keyword>
<feature type="domain" description="PpiC" evidence="6">
    <location>
        <begin position="2"/>
        <end position="91"/>
    </location>
</feature>
<keyword evidence="3" id="KW-0732">Signal</keyword>
<evidence type="ECO:0000256" key="3">
    <source>
        <dbReference type="ARBA" id="ARBA00022729"/>
    </source>
</evidence>
<dbReference type="InterPro" id="IPR046357">
    <property type="entry name" value="PPIase_dom_sf"/>
</dbReference>
<protein>
    <recommendedName>
        <fullName evidence="2">peptidylprolyl isomerase</fullName>
        <ecNumber evidence="2">5.2.1.8</ecNumber>
    </recommendedName>
</protein>
<dbReference type="PANTHER" id="PTHR47245:SF1">
    <property type="entry name" value="FOLDASE PROTEIN PRSA"/>
    <property type="match status" value="1"/>
</dbReference>
<evidence type="ECO:0000259" key="6">
    <source>
        <dbReference type="PROSITE" id="PS50198"/>
    </source>
</evidence>
<dbReference type="Gene3D" id="3.10.50.40">
    <property type="match status" value="1"/>
</dbReference>
<evidence type="ECO:0000313" key="8">
    <source>
        <dbReference type="Proteomes" id="UP001451606"/>
    </source>
</evidence>
<name>A0AAX4NFL8_9ARCH</name>
<dbReference type="Proteomes" id="UP001451606">
    <property type="component" value="Chromosome"/>
</dbReference>
<dbReference type="AlphaFoldDB" id="A0AAX4NFL8"/>
<dbReference type="GO" id="GO:0003755">
    <property type="term" value="F:peptidyl-prolyl cis-trans isomerase activity"/>
    <property type="evidence" value="ECO:0007669"/>
    <property type="project" value="UniProtKB-KW"/>
</dbReference>
<dbReference type="SUPFAM" id="SSF54534">
    <property type="entry name" value="FKBP-like"/>
    <property type="match status" value="1"/>
</dbReference>
<dbReference type="EC" id="5.2.1.8" evidence="2"/>
<evidence type="ECO:0000256" key="2">
    <source>
        <dbReference type="ARBA" id="ARBA00013194"/>
    </source>
</evidence>
<sequence length="91" mass="10278">MSEKIRCSHILVEKETTAKEVLEKIKSGESFAKMAEKYSIDGTRKRGGDLGFFKRGAMVKEFEKASFALKKGEVSGIVKTNYGYHIIKRTE</sequence>
<keyword evidence="8" id="KW-1185">Reference proteome</keyword>
<evidence type="ECO:0000256" key="4">
    <source>
        <dbReference type="ARBA" id="ARBA00023110"/>
    </source>
</evidence>
<dbReference type="EMBL" id="CP133772">
    <property type="protein sequence ID" value="WYY00251.1"/>
    <property type="molecule type" value="Genomic_DNA"/>
</dbReference>
<keyword evidence="4" id="KW-0697">Rotamase</keyword>
<proteinExistence type="predicted"/>
<dbReference type="PANTHER" id="PTHR47245">
    <property type="entry name" value="PEPTIDYLPROLYL ISOMERASE"/>
    <property type="match status" value="1"/>
</dbReference>
<comment type="catalytic activity">
    <reaction evidence="1">
        <text>[protein]-peptidylproline (omega=180) = [protein]-peptidylproline (omega=0)</text>
        <dbReference type="Rhea" id="RHEA:16237"/>
        <dbReference type="Rhea" id="RHEA-COMP:10747"/>
        <dbReference type="Rhea" id="RHEA-COMP:10748"/>
        <dbReference type="ChEBI" id="CHEBI:83833"/>
        <dbReference type="ChEBI" id="CHEBI:83834"/>
        <dbReference type="EC" id="5.2.1.8"/>
    </reaction>
</comment>
<dbReference type="PROSITE" id="PS50198">
    <property type="entry name" value="PPIC_PPIASE_2"/>
    <property type="match status" value="1"/>
</dbReference>
<evidence type="ECO:0000256" key="1">
    <source>
        <dbReference type="ARBA" id="ARBA00000971"/>
    </source>
</evidence>
<evidence type="ECO:0000313" key="7">
    <source>
        <dbReference type="EMBL" id="WYY00251.1"/>
    </source>
</evidence>
<dbReference type="InterPro" id="IPR050245">
    <property type="entry name" value="PrsA_foldase"/>
</dbReference>
<organism evidence="7 8">
    <name type="scientific">Oxyplasma meridianum</name>
    <dbReference type="NCBI Taxonomy" id="3073602"/>
    <lineage>
        <taxon>Archaea</taxon>
        <taxon>Methanobacteriati</taxon>
        <taxon>Thermoplasmatota</taxon>
        <taxon>Thermoplasmata</taxon>
        <taxon>Thermoplasmatales</taxon>
        <taxon>Thermoplasmataceae</taxon>
        <taxon>Oxyplasma</taxon>
    </lineage>
</organism>
<accession>A0AAX4NFL8</accession>
<dbReference type="KEGG" id="omr:OXIME_000814"/>
<reference evidence="7 8" key="1">
    <citation type="submission" date="2023-09" db="EMBL/GenBank/DDBJ databases">
        <authorList>
            <person name="Golyshina O.V."/>
            <person name="Lunev E.A."/>
            <person name="Bargiela R."/>
            <person name="Gaines M.C."/>
            <person name="Daum B."/>
            <person name="Bale N.J."/>
            <person name="Koenen M."/>
            <person name="Sinninghe Damst J.S."/>
            <person name="Yakimov M."/>
            <person name="Golyshin P.N."/>
        </authorList>
    </citation>
    <scope>NUCLEOTIDE SEQUENCE [LARGE SCALE GENOMIC DNA]</scope>
    <source>
        <strain evidence="7 8">M1</strain>
    </source>
</reference>
<gene>
    <name evidence="7" type="ORF">OXIME_000814</name>
</gene>
<dbReference type="InterPro" id="IPR000297">
    <property type="entry name" value="PPIase_PpiC"/>
</dbReference>
<dbReference type="Pfam" id="PF13616">
    <property type="entry name" value="Rotamase_3"/>
    <property type="match status" value="1"/>
</dbReference>